<dbReference type="Gene3D" id="1.10.510.10">
    <property type="entry name" value="Transferase(Phosphotransferase) domain 1"/>
    <property type="match status" value="1"/>
</dbReference>
<keyword evidence="3" id="KW-1185">Reference proteome</keyword>
<dbReference type="GO" id="GO:0005524">
    <property type="term" value="F:ATP binding"/>
    <property type="evidence" value="ECO:0007669"/>
    <property type="project" value="InterPro"/>
</dbReference>
<dbReference type="InterPro" id="IPR011009">
    <property type="entry name" value="Kinase-like_dom_sf"/>
</dbReference>
<protein>
    <recommendedName>
        <fullName evidence="1">Protein kinase domain-containing protein</fullName>
    </recommendedName>
</protein>
<name>A0A811LNW4_9BILA</name>
<sequence length="325" mass="37232">MNNPDENWEKISWNLAGEIDSRFIIYAPVDEVARRPITCYRMYDQRDPSSPSYMIITTNENEFEVGESMIHRHIMVLKKAKGRSRHIPELVISGTVPSLCYVQKGGVQEEPFPDITNRSICIFSHFAHPLGELKAFTEKGFFPTLVALAIGQGMVRALAALHNLGFVHREVSPYTLGYKTPISFNRLQHDLMVIDFGSVLPFPSEPRRYATFVGTLRYSSPNSHHDKELGPADDIISVIYVVAELIYGKLPWRSIYMKEAIKEAKEKFTRSICFFHLPREIRALYLEMLGTLNTSTLNYPSILNTIQKAMIRYSYQSTNLPIFMK</sequence>
<dbReference type="PANTHER" id="PTHR11909">
    <property type="entry name" value="CASEIN KINASE-RELATED"/>
    <property type="match status" value="1"/>
</dbReference>
<dbReference type="Proteomes" id="UP000783686">
    <property type="component" value="Unassembled WGS sequence"/>
</dbReference>
<evidence type="ECO:0000313" key="2">
    <source>
        <dbReference type="EMBL" id="CAD5229446.1"/>
    </source>
</evidence>
<dbReference type="EMBL" id="CAJFCW020000006">
    <property type="protein sequence ID" value="CAG9126680.1"/>
    <property type="molecule type" value="Genomic_DNA"/>
</dbReference>
<evidence type="ECO:0000259" key="1">
    <source>
        <dbReference type="PROSITE" id="PS50011"/>
    </source>
</evidence>
<dbReference type="InterPro" id="IPR000719">
    <property type="entry name" value="Prot_kinase_dom"/>
</dbReference>
<organism evidence="2 3">
    <name type="scientific">Bursaphelenchus okinawaensis</name>
    <dbReference type="NCBI Taxonomy" id="465554"/>
    <lineage>
        <taxon>Eukaryota</taxon>
        <taxon>Metazoa</taxon>
        <taxon>Ecdysozoa</taxon>
        <taxon>Nematoda</taxon>
        <taxon>Chromadorea</taxon>
        <taxon>Rhabditida</taxon>
        <taxon>Tylenchina</taxon>
        <taxon>Tylenchomorpha</taxon>
        <taxon>Aphelenchoidea</taxon>
        <taxon>Aphelenchoididae</taxon>
        <taxon>Bursaphelenchus</taxon>
    </lineage>
</organism>
<dbReference type="SMART" id="SM00220">
    <property type="entry name" value="S_TKc"/>
    <property type="match status" value="1"/>
</dbReference>
<accession>A0A811LNW4</accession>
<dbReference type="InterPro" id="IPR050235">
    <property type="entry name" value="CK1_Ser-Thr_kinase"/>
</dbReference>
<dbReference type="Proteomes" id="UP000614601">
    <property type="component" value="Unassembled WGS sequence"/>
</dbReference>
<dbReference type="AlphaFoldDB" id="A0A811LNW4"/>
<dbReference type="OrthoDB" id="5808582at2759"/>
<dbReference type="Pfam" id="PF00069">
    <property type="entry name" value="Pkinase"/>
    <property type="match status" value="1"/>
</dbReference>
<reference evidence="2" key="1">
    <citation type="submission" date="2020-09" db="EMBL/GenBank/DDBJ databases">
        <authorList>
            <person name="Kikuchi T."/>
        </authorList>
    </citation>
    <scope>NUCLEOTIDE SEQUENCE</scope>
    <source>
        <strain evidence="2">SH1</strain>
    </source>
</reference>
<feature type="domain" description="Protein kinase" evidence="1">
    <location>
        <begin position="1"/>
        <end position="310"/>
    </location>
</feature>
<dbReference type="PROSITE" id="PS50011">
    <property type="entry name" value="PROTEIN_KINASE_DOM"/>
    <property type="match status" value="1"/>
</dbReference>
<evidence type="ECO:0000313" key="3">
    <source>
        <dbReference type="Proteomes" id="UP000614601"/>
    </source>
</evidence>
<dbReference type="SUPFAM" id="SSF56112">
    <property type="entry name" value="Protein kinase-like (PK-like)"/>
    <property type="match status" value="1"/>
</dbReference>
<dbReference type="EMBL" id="CAJFDH010000006">
    <property type="protein sequence ID" value="CAD5229446.1"/>
    <property type="molecule type" value="Genomic_DNA"/>
</dbReference>
<gene>
    <name evidence="2" type="ORF">BOKJ2_LOCUS13505</name>
</gene>
<comment type="caution">
    <text evidence="2">The sequence shown here is derived from an EMBL/GenBank/DDBJ whole genome shotgun (WGS) entry which is preliminary data.</text>
</comment>
<dbReference type="GO" id="GO:0004672">
    <property type="term" value="F:protein kinase activity"/>
    <property type="evidence" value="ECO:0007669"/>
    <property type="project" value="InterPro"/>
</dbReference>
<proteinExistence type="predicted"/>